<keyword evidence="1" id="KW-0233">DNA recombination</keyword>
<dbReference type="InterPro" id="IPR002156">
    <property type="entry name" value="RNaseH_domain"/>
</dbReference>
<feature type="region of interest" description="Disordered" evidence="2">
    <location>
        <begin position="487"/>
        <end position="539"/>
    </location>
</feature>
<comment type="caution">
    <text evidence="5">The sequence shown here is derived from an EMBL/GenBank/DDBJ whole genome shotgun (WGS) entry which is preliminary data.</text>
</comment>
<dbReference type="Pfam" id="PF00078">
    <property type="entry name" value="RVT_1"/>
    <property type="match status" value="1"/>
</dbReference>
<evidence type="ECO:0008006" key="7">
    <source>
        <dbReference type="Google" id="ProtNLM"/>
    </source>
</evidence>
<dbReference type="InterPro" id="IPR053134">
    <property type="entry name" value="RNA-dir_DNA_polymerase"/>
</dbReference>
<dbReference type="CDD" id="cd01647">
    <property type="entry name" value="RT_LTR"/>
    <property type="match status" value="1"/>
</dbReference>
<dbReference type="InterPro" id="IPR021109">
    <property type="entry name" value="Peptidase_aspartic_dom_sf"/>
</dbReference>
<feature type="domain" description="RNase H type-1" evidence="4">
    <location>
        <begin position="1225"/>
        <end position="1302"/>
    </location>
</feature>
<dbReference type="SUPFAM" id="SSF53098">
    <property type="entry name" value="Ribonuclease H-like"/>
    <property type="match status" value="1"/>
</dbReference>
<gene>
    <name evidence="5" type="ORF">OPV22_014675</name>
</gene>
<dbReference type="SUPFAM" id="SSF56672">
    <property type="entry name" value="DNA/RNA polymerases"/>
    <property type="match status" value="1"/>
</dbReference>
<feature type="compositionally biased region" description="Low complexity" evidence="2">
    <location>
        <begin position="132"/>
        <end position="144"/>
    </location>
</feature>
<dbReference type="Pfam" id="PF17919">
    <property type="entry name" value="RT_RNaseH_2"/>
    <property type="match status" value="1"/>
</dbReference>
<proteinExistence type="predicted"/>
<sequence length="1302" mass="145566">MSPERPLADSGTEHRTEPDRPRSAEEASAALSTPNRFWRMMTDPGFPSPASNPAPPMVTAEAFLGLTSQVQALAGMVQTIIPYLPQLMHTAAHRLAPPRAESPTAQGRGIPPVTEVPPSRVTEAPPPRVLVSPTSTSTRSQSRSHNPAPTEPDPDILSTDSTDSLRKQVRRVHQRFDEVQKEVFKSKDEVGESSKGGSPFTPEIHSKPLPAAFRLPALEPYDGSGDPVEHVATFRAQMALYDTSEALMCRAFPTTLRGSARNWYARLKPASIPSFDVLAREFESSFLASSFPRPITASLLGMAQGSDEPLSQFVRRFTSQVQGIPDLHPSLAIQVFLTGLKPSRFFWSLIERPPTTLPEMLQQAHQYVAAETLIAGKRDEAKRPRGEQSRGHPAPPPKKREDRSGLLPVRPPPIPLNSTRTEIFFQIREKRLLKAPSPMKSHPERRDKRRYCRFHREYGHDTEECRDLQYQIEDLIRRGHLRRYVREQPPLADGRPPQDLSPRPQGPVEKQIDVIFDGPASGGNSSSARKAYARSEVGKRPLHHEELDVTFRLQDEEHASHDDALVISIRMANAYVKRVMIDTGSSADILYFDAFQRLGLTDLDLTPLTSTLTGFTGDSISPMGTTTIPVTFGGEPSSKTLMVSFMVVRLPSAYNAIIGRPTLNRFRAVVSTYHRILKFPTRAGVGEVRSDPKESRQCYLTATALCKKPRAEPINATHPDPVEVAPDAHSAEKVLELPLDPSRTSKLVKVGSELTKSQQVQLIDFLRRNDDVFAWTPNDMPGVDPEIVQHYLNISPDARPVKQRPRKFAPDRQKAIEDEVTRLLDAQLIEEVKYPTWLSNVVLVKKANGNWRMCVDYTDLNRACPKDCYPLPRIDQLVDATSGHQLLSFMDAFSGYNQIQMAPRDKRNTAFITHNGTYCYKVMPFGLKNAGATYQRLVNRMFKDQVGRNMEIYVDDMIVKSRHAETHLVDLEETFRTLKKYRMRLNPAKCTFGIIAGKFLGFIVHQRGIDANPDKIRAIQEMQSPKTTKEVQRLAGRIAALSRFISRAGDKSSAFFHALKSAKDFKWTPECEEAFHQLKSHIENLPQLASVKDGEPLGLYLAATDLAVSSVLVTLDKAGERPIYYTSHVLAGPELRYAPIERIALALILASRKLRPYFQTHPIKVITDQPLRQILSKFDVAGRMLKWSVELGEFDIEYEPRKAIKGQVLADFLSELMPPPVLQNPTPGWTLHIDGSANSKRGGVSLVLEDPSGHVYEHALRLGFRATNNEAEYEALLFGLKVAADLGAEDIEVFTDSQLVAG</sequence>
<dbReference type="SUPFAM" id="SSF50630">
    <property type="entry name" value="Acid proteases"/>
    <property type="match status" value="1"/>
</dbReference>
<dbReference type="GO" id="GO:0004523">
    <property type="term" value="F:RNA-DNA hybrid ribonuclease activity"/>
    <property type="evidence" value="ECO:0007669"/>
    <property type="project" value="InterPro"/>
</dbReference>
<feature type="region of interest" description="Disordered" evidence="2">
    <location>
        <begin position="97"/>
        <end position="161"/>
    </location>
</feature>
<dbReference type="CDD" id="cd00303">
    <property type="entry name" value="retropepsin_like"/>
    <property type="match status" value="1"/>
</dbReference>
<dbReference type="InterPro" id="IPR000477">
    <property type="entry name" value="RT_dom"/>
</dbReference>
<dbReference type="Gene3D" id="3.30.420.10">
    <property type="entry name" value="Ribonuclease H-like superfamily/Ribonuclease H"/>
    <property type="match status" value="1"/>
</dbReference>
<dbReference type="InterPro" id="IPR043502">
    <property type="entry name" value="DNA/RNA_pol_sf"/>
</dbReference>
<dbReference type="CDD" id="cd09279">
    <property type="entry name" value="RNase_HI_like"/>
    <property type="match status" value="1"/>
</dbReference>
<dbReference type="PROSITE" id="PS50878">
    <property type="entry name" value="RT_POL"/>
    <property type="match status" value="1"/>
</dbReference>
<dbReference type="Pfam" id="PF03732">
    <property type="entry name" value="Retrotrans_gag"/>
    <property type="match status" value="1"/>
</dbReference>
<dbReference type="GO" id="GO:0006310">
    <property type="term" value="P:DNA recombination"/>
    <property type="evidence" value="ECO:0007669"/>
    <property type="project" value="UniProtKB-KW"/>
</dbReference>
<feature type="compositionally biased region" description="Basic and acidic residues" evidence="2">
    <location>
        <begin position="11"/>
        <end position="25"/>
    </location>
</feature>
<evidence type="ECO:0000313" key="6">
    <source>
        <dbReference type="Proteomes" id="UP001222027"/>
    </source>
</evidence>
<evidence type="ECO:0000259" key="4">
    <source>
        <dbReference type="PROSITE" id="PS50879"/>
    </source>
</evidence>
<dbReference type="InterPro" id="IPR043128">
    <property type="entry name" value="Rev_trsase/Diguanyl_cyclase"/>
</dbReference>
<evidence type="ECO:0000259" key="3">
    <source>
        <dbReference type="PROSITE" id="PS50878"/>
    </source>
</evidence>
<dbReference type="GO" id="GO:0003676">
    <property type="term" value="F:nucleic acid binding"/>
    <property type="evidence" value="ECO:0007669"/>
    <property type="project" value="InterPro"/>
</dbReference>
<dbReference type="Gene3D" id="2.40.70.10">
    <property type="entry name" value="Acid Proteases"/>
    <property type="match status" value="1"/>
</dbReference>
<dbReference type="Gene3D" id="3.10.10.10">
    <property type="entry name" value="HIV Type 1 Reverse Transcriptase, subunit A, domain 1"/>
    <property type="match status" value="1"/>
</dbReference>
<dbReference type="PANTHER" id="PTHR24559">
    <property type="entry name" value="TRANSPOSON TY3-I GAG-POL POLYPROTEIN"/>
    <property type="match status" value="1"/>
</dbReference>
<keyword evidence="6" id="KW-1185">Reference proteome</keyword>
<feature type="compositionally biased region" description="Basic and acidic residues" evidence="2">
    <location>
        <begin position="376"/>
        <end position="390"/>
    </location>
</feature>
<evidence type="ECO:0000313" key="5">
    <source>
        <dbReference type="EMBL" id="KAJ8492954.1"/>
    </source>
</evidence>
<feature type="compositionally biased region" description="Basic and acidic residues" evidence="2">
    <location>
        <begin position="183"/>
        <end position="192"/>
    </location>
</feature>
<dbReference type="InterPro" id="IPR012337">
    <property type="entry name" value="RNaseH-like_sf"/>
</dbReference>
<name>A0AAV8PK79_ENSVE</name>
<feature type="region of interest" description="Disordered" evidence="2">
    <location>
        <begin position="376"/>
        <end position="413"/>
    </location>
</feature>
<dbReference type="InterPro" id="IPR005162">
    <property type="entry name" value="Retrotrans_gag_dom"/>
</dbReference>
<accession>A0AAV8PK79</accession>
<feature type="region of interest" description="Disordered" evidence="2">
    <location>
        <begin position="183"/>
        <end position="206"/>
    </location>
</feature>
<feature type="domain" description="Reverse transcriptase" evidence="3">
    <location>
        <begin position="825"/>
        <end position="1004"/>
    </location>
</feature>
<organism evidence="5 6">
    <name type="scientific">Ensete ventricosum</name>
    <name type="common">Abyssinian banana</name>
    <name type="synonym">Musa ensete</name>
    <dbReference type="NCBI Taxonomy" id="4639"/>
    <lineage>
        <taxon>Eukaryota</taxon>
        <taxon>Viridiplantae</taxon>
        <taxon>Streptophyta</taxon>
        <taxon>Embryophyta</taxon>
        <taxon>Tracheophyta</taxon>
        <taxon>Spermatophyta</taxon>
        <taxon>Magnoliopsida</taxon>
        <taxon>Liliopsida</taxon>
        <taxon>Zingiberales</taxon>
        <taxon>Musaceae</taxon>
        <taxon>Ensete</taxon>
    </lineage>
</organism>
<dbReference type="PROSITE" id="PS50879">
    <property type="entry name" value="RNASE_H_1"/>
    <property type="match status" value="1"/>
</dbReference>
<dbReference type="InterPro" id="IPR041577">
    <property type="entry name" value="RT_RNaseH_2"/>
</dbReference>
<evidence type="ECO:0000256" key="2">
    <source>
        <dbReference type="SAM" id="MobiDB-lite"/>
    </source>
</evidence>
<protein>
    <recommendedName>
        <fullName evidence="7">RNase H type-1 domain-containing protein</fullName>
    </recommendedName>
</protein>
<dbReference type="Pfam" id="PF13456">
    <property type="entry name" value="RVT_3"/>
    <property type="match status" value="1"/>
</dbReference>
<dbReference type="Proteomes" id="UP001222027">
    <property type="component" value="Unassembled WGS sequence"/>
</dbReference>
<reference evidence="5 6" key="1">
    <citation type="submission" date="2022-12" db="EMBL/GenBank/DDBJ databases">
        <title>Chromosome-scale assembly of the Ensete ventricosum genome.</title>
        <authorList>
            <person name="Dussert Y."/>
            <person name="Stocks J."/>
            <person name="Wendawek A."/>
            <person name="Woldeyes F."/>
            <person name="Nichols R.A."/>
            <person name="Borrell J.S."/>
        </authorList>
    </citation>
    <scope>NUCLEOTIDE SEQUENCE [LARGE SCALE GENOMIC DNA]</scope>
    <source>
        <strain evidence="6">cv. Maze</strain>
        <tissue evidence="5">Seeds</tissue>
    </source>
</reference>
<dbReference type="Gene3D" id="3.30.70.270">
    <property type="match status" value="2"/>
</dbReference>
<dbReference type="EMBL" id="JAQQAF010000004">
    <property type="protein sequence ID" value="KAJ8492954.1"/>
    <property type="molecule type" value="Genomic_DNA"/>
</dbReference>
<dbReference type="PANTHER" id="PTHR24559:SF444">
    <property type="entry name" value="REVERSE TRANSCRIPTASE DOMAIN-CONTAINING PROTEIN"/>
    <property type="match status" value="1"/>
</dbReference>
<feature type="region of interest" description="Disordered" evidence="2">
    <location>
        <begin position="1"/>
        <end position="36"/>
    </location>
</feature>
<dbReference type="InterPro" id="IPR036397">
    <property type="entry name" value="RNaseH_sf"/>
</dbReference>
<evidence type="ECO:0000256" key="1">
    <source>
        <dbReference type="ARBA" id="ARBA00023172"/>
    </source>
</evidence>